<feature type="active site" evidence="5">
    <location>
        <position position="21"/>
    </location>
</feature>
<evidence type="ECO:0000256" key="3">
    <source>
        <dbReference type="ARBA" id="ARBA00022801"/>
    </source>
</evidence>
<keyword evidence="9" id="KW-1185">Reference proteome</keyword>
<dbReference type="InterPro" id="IPR023485">
    <property type="entry name" value="Ptyr_pPase"/>
</dbReference>
<dbReference type="Proteomes" id="UP000278440">
    <property type="component" value="Unassembled WGS sequence"/>
</dbReference>
<dbReference type="SMART" id="SM00226">
    <property type="entry name" value="LMWPc"/>
    <property type="match status" value="1"/>
</dbReference>
<sequence>MGAMPARPIRVTFVCSGNICRSPMGHVILERLVDDAGLADRVAITSSGTGDWHVGEQADPRTIEVLAEHGYDGTGHRAREFDVTEFDDLDLVLASDEGHVRFLQRAAGTPHNRAKIHLTREFDPTAVAEGTLETSDPWYGGEPEFARCFAEVERACRGVLEHLEQQLADEPSRGADSGRPSPSGRT</sequence>
<dbReference type="Pfam" id="PF01451">
    <property type="entry name" value="LMWPc"/>
    <property type="match status" value="1"/>
</dbReference>
<evidence type="ECO:0000256" key="4">
    <source>
        <dbReference type="ARBA" id="ARBA00022912"/>
    </source>
</evidence>
<dbReference type="PANTHER" id="PTHR11717:SF7">
    <property type="entry name" value="LOW MOLECULAR WEIGHT PHOSPHOTYROSINE PROTEIN PHOSPHATASE"/>
    <property type="match status" value="1"/>
</dbReference>
<feature type="active site" description="Proton donor" evidence="5">
    <location>
        <position position="136"/>
    </location>
</feature>
<dbReference type="InterPro" id="IPR050438">
    <property type="entry name" value="LMW_PTPase"/>
</dbReference>
<protein>
    <recommendedName>
        <fullName evidence="2">protein-tyrosine-phosphatase</fullName>
        <ecNumber evidence="2">3.1.3.48</ecNumber>
    </recommendedName>
</protein>
<dbReference type="EMBL" id="RBXT01000001">
    <property type="protein sequence ID" value="RKT79983.1"/>
    <property type="molecule type" value="Genomic_DNA"/>
</dbReference>
<evidence type="ECO:0000313" key="9">
    <source>
        <dbReference type="Proteomes" id="UP000278440"/>
    </source>
</evidence>
<name>A0A495Y3Z2_9MICO</name>
<evidence type="ECO:0000256" key="5">
    <source>
        <dbReference type="PIRSR" id="PIRSR617867-1"/>
    </source>
</evidence>
<accession>A0A495Y3Z2</accession>
<dbReference type="GO" id="GO:0004725">
    <property type="term" value="F:protein tyrosine phosphatase activity"/>
    <property type="evidence" value="ECO:0007669"/>
    <property type="project" value="UniProtKB-EC"/>
</dbReference>
<evidence type="ECO:0000313" key="8">
    <source>
        <dbReference type="EMBL" id="RKT79983.1"/>
    </source>
</evidence>
<evidence type="ECO:0000256" key="1">
    <source>
        <dbReference type="ARBA" id="ARBA00011063"/>
    </source>
</evidence>
<keyword evidence="4" id="KW-0904">Protein phosphatase</keyword>
<dbReference type="PRINTS" id="PR00719">
    <property type="entry name" value="LMWPTPASE"/>
</dbReference>
<evidence type="ECO:0000259" key="7">
    <source>
        <dbReference type="SMART" id="SM00226"/>
    </source>
</evidence>
<keyword evidence="3" id="KW-0378">Hydrolase</keyword>
<reference evidence="8 9" key="1">
    <citation type="submission" date="2018-10" db="EMBL/GenBank/DDBJ databases">
        <title>Sequencing the genomes of 1000 actinobacteria strains.</title>
        <authorList>
            <person name="Klenk H.-P."/>
        </authorList>
    </citation>
    <scope>NUCLEOTIDE SEQUENCE [LARGE SCALE GENOMIC DNA]</scope>
    <source>
        <strain evidence="8 9">DSM 44267</strain>
    </source>
</reference>
<comment type="similarity">
    <text evidence="1">Belongs to the low molecular weight phosphotyrosine protein phosphatase family.</text>
</comment>
<dbReference type="Gene3D" id="3.40.50.2300">
    <property type="match status" value="1"/>
</dbReference>
<evidence type="ECO:0000256" key="6">
    <source>
        <dbReference type="SAM" id="MobiDB-lite"/>
    </source>
</evidence>
<dbReference type="SUPFAM" id="SSF52788">
    <property type="entry name" value="Phosphotyrosine protein phosphatases I"/>
    <property type="match status" value="1"/>
</dbReference>
<dbReference type="AlphaFoldDB" id="A0A495Y3Z2"/>
<dbReference type="InterPro" id="IPR017867">
    <property type="entry name" value="Tyr_phospatase_low_mol_wt"/>
</dbReference>
<organism evidence="8 9">
    <name type="scientific">Terracoccus luteus</name>
    <dbReference type="NCBI Taxonomy" id="53356"/>
    <lineage>
        <taxon>Bacteria</taxon>
        <taxon>Bacillati</taxon>
        <taxon>Actinomycetota</taxon>
        <taxon>Actinomycetes</taxon>
        <taxon>Micrococcales</taxon>
        <taxon>Intrasporangiaceae</taxon>
        <taxon>Terracoccus</taxon>
    </lineage>
</organism>
<gene>
    <name evidence="8" type="ORF">DFJ68_3462</name>
</gene>
<proteinExistence type="inferred from homology"/>
<dbReference type="CDD" id="cd16343">
    <property type="entry name" value="LMWPTP"/>
    <property type="match status" value="1"/>
</dbReference>
<dbReference type="InterPro" id="IPR036196">
    <property type="entry name" value="Ptyr_pPase_sf"/>
</dbReference>
<dbReference type="PANTHER" id="PTHR11717">
    <property type="entry name" value="LOW MOLECULAR WEIGHT PROTEIN TYROSINE PHOSPHATASE"/>
    <property type="match status" value="1"/>
</dbReference>
<dbReference type="EC" id="3.1.3.48" evidence="2"/>
<feature type="region of interest" description="Disordered" evidence="6">
    <location>
        <begin position="166"/>
        <end position="186"/>
    </location>
</feature>
<feature type="domain" description="Phosphotyrosine protein phosphatase I" evidence="7">
    <location>
        <begin position="9"/>
        <end position="162"/>
    </location>
</feature>
<feature type="active site" description="Nucleophile" evidence="5">
    <location>
        <position position="15"/>
    </location>
</feature>
<evidence type="ECO:0000256" key="2">
    <source>
        <dbReference type="ARBA" id="ARBA00013064"/>
    </source>
</evidence>
<comment type="caution">
    <text evidence="8">The sequence shown here is derived from an EMBL/GenBank/DDBJ whole genome shotgun (WGS) entry which is preliminary data.</text>
</comment>